<evidence type="ECO:0000256" key="4">
    <source>
        <dbReference type="ARBA" id="ARBA00022729"/>
    </source>
</evidence>
<dbReference type="InterPro" id="IPR041392">
    <property type="entry name" value="GHD"/>
</dbReference>
<dbReference type="Pfam" id="PF01301">
    <property type="entry name" value="Glyco_hydro_35"/>
    <property type="match status" value="3"/>
</dbReference>
<dbReference type="PRINTS" id="PR00742">
    <property type="entry name" value="GLHYDRLASE35"/>
</dbReference>
<evidence type="ECO:0000259" key="12">
    <source>
        <dbReference type="Pfam" id="PF21467"/>
    </source>
</evidence>
<dbReference type="InterPro" id="IPR017853">
    <property type="entry name" value="GH"/>
</dbReference>
<evidence type="ECO:0000256" key="8">
    <source>
        <dbReference type="RuleBase" id="RU003679"/>
    </source>
</evidence>
<name>A0AAW1YI74_RUBAR</name>
<keyword evidence="4 9" id="KW-0732">Signal</keyword>
<dbReference type="Proteomes" id="UP001457282">
    <property type="component" value="Unassembled WGS sequence"/>
</dbReference>
<sequence>MPLSYNFRFAILFCFSVILVNSYANAIQVSHDGRSITIDGKPRILLSGSIHYPRSTPEMWPDLIKKTIRRSSNRSICCAEWNYGGLPVWLHNLPGCQIRTANDVFMNEMKNFTTMIVDMAKKEKLFASQGGPIIIAQIENEYGDVEWWYGAADPMINTCNGFYCDSFTPKPNYPKMWTENWTGWFKSWGGLDPLRTAEDLSFAVARFFQFGGTFQNYYMYHGGTNFGRTAAGYITTSYDYNAPLDEYGTLNQPKWGHLKQLHETLKSMEYTLTHGNITTTDLGNYVSTTVYATKESSSCFFGNGNYKVDANITFRGTNYTVPAWSVSILPDCKTEAYNTAKVNTQTTVKVKRPNKAEDEPESLHWAWRPENMDDTKILGKGEVVANHLMEQKEAANDASDYLWYMTSLDLKKEDPIWSNNMTLRINGTGCILHAYVNGEYIETLISLLSVTTGFSNYGGGYDLQPAGILGPVVLIGKHVNKTMTWYKTTFKAPLGTDPVVVDLQGLNRGHAWSNKCASNCGKPTQRWYHVPRSFMRDDDGNTLVLFEEFGGNPSLVNFQTITVGTVCANTYESIHWNWHAKVDPFQQSNLLALATLKVVVDHSRKALVMAQMHCPSFKSLAVEAVC</sequence>
<dbReference type="InterPro" id="IPR019801">
    <property type="entry name" value="Glyco_hydro_35_CS"/>
</dbReference>
<dbReference type="InterPro" id="IPR031330">
    <property type="entry name" value="Gly_Hdrlase_35_cat"/>
</dbReference>
<proteinExistence type="inferred from homology"/>
<evidence type="ECO:0000256" key="2">
    <source>
        <dbReference type="ARBA" id="ARBA00009809"/>
    </source>
</evidence>
<dbReference type="PROSITE" id="PS01182">
    <property type="entry name" value="GLYCOSYL_HYDROL_F35"/>
    <property type="match status" value="1"/>
</dbReference>
<dbReference type="Pfam" id="PF17834">
    <property type="entry name" value="GHD"/>
    <property type="match status" value="1"/>
</dbReference>
<feature type="domain" description="Glycoside hydrolase 35 catalytic" evidence="10">
    <location>
        <begin position="35"/>
        <end position="67"/>
    </location>
</feature>
<evidence type="ECO:0000256" key="3">
    <source>
        <dbReference type="ARBA" id="ARBA00012756"/>
    </source>
</evidence>
<feature type="domain" description="Glycoside hydrolase 35 catalytic" evidence="10">
    <location>
        <begin position="152"/>
        <end position="264"/>
    </location>
</feature>
<dbReference type="AlphaFoldDB" id="A0AAW1YI74"/>
<evidence type="ECO:0000256" key="5">
    <source>
        <dbReference type="ARBA" id="ARBA00022801"/>
    </source>
</evidence>
<gene>
    <name evidence="13" type="ORF">M0R45_003719</name>
</gene>
<dbReference type="InterPro" id="IPR001944">
    <property type="entry name" value="Glycoside_Hdrlase_35"/>
</dbReference>
<dbReference type="PANTHER" id="PTHR23421">
    <property type="entry name" value="BETA-GALACTOSIDASE RELATED"/>
    <property type="match status" value="1"/>
</dbReference>
<dbReference type="SUPFAM" id="SSF51445">
    <property type="entry name" value="(Trans)glycosidases"/>
    <property type="match status" value="1"/>
</dbReference>
<dbReference type="InterPro" id="IPR008979">
    <property type="entry name" value="Galactose-bd-like_sf"/>
</dbReference>
<dbReference type="InterPro" id="IPR048913">
    <property type="entry name" value="BetaGal_gal-bd"/>
</dbReference>
<feature type="domain" description="Beta-galactosidase beta-sandwich" evidence="11">
    <location>
        <begin position="288"/>
        <end position="342"/>
    </location>
</feature>
<evidence type="ECO:0000256" key="7">
    <source>
        <dbReference type="RuleBase" id="RU000675"/>
    </source>
</evidence>
<dbReference type="FunFam" id="2.60.120.260:FF:000142">
    <property type="entry name" value="Beta-galactosidase"/>
    <property type="match status" value="1"/>
</dbReference>
<organism evidence="13 14">
    <name type="scientific">Rubus argutus</name>
    <name type="common">Southern blackberry</name>
    <dbReference type="NCBI Taxonomy" id="59490"/>
    <lineage>
        <taxon>Eukaryota</taxon>
        <taxon>Viridiplantae</taxon>
        <taxon>Streptophyta</taxon>
        <taxon>Embryophyta</taxon>
        <taxon>Tracheophyta</taxon>
        <taxon>Spermatophyta</taxon>
        <taxon>Magnoliopsida</taxon>
        <taxon>eudicotyledons</taxon>
        <taxon>Gunneridae</taxon>
        <taxon>Pentapetalae</taxon>
        <taxon>rosids</taxon>
        <taxon>fabids</taxon>
        <taxon>Rosales</taxon>
        <taxon>Rosaceae</taxon>
        <taxon>Rosoideae</taxon>
        <taxon>Rosoideae incertae sedis</taxon>
        <taxon>Rubus</taxon>
    </lineage>
</organism>
<feature type="domain" description="Beta-galactosidase galactose-binding" evidence="12">
    <location>
        <begin position="483"/>
        <end position="537"/>
    </location>
</feature>
<dbReference type="GO" id="GO:0005975">
    <property type="term" value="P:carbohydrate metabolic process"/>
    <property type="evidence" value="ECO:0007669"/>
    <property type="project" value="InterPro"/>
</dbReference>
<keyword evidence="6 7" id="KW-0326">Glycosidase</keyword>
<evidence type="ECO:0000259" key="11">
    <source>
        <dbReference type="Pfam" id="PF17834"/>
    </source>
</evidence>
<evidence type="ECO:0000259" key="10">
    <source>
        <dbReference type="Pfam" id="PF01301"/>
    </source>
</evidence>
<dbReference type="SUPFAM" id="SSF49785">
    <property type="entry name" value="Galactose-binding domain-like"/>
    <property type="match status" value="2"/>
</dbReference>
<feature type="signal peptide" evidence="9">
    <location>
        <begin position="1"/>
        <end position="26"/>
    </location>
</feature>
<evidence type="ECO:0000313" key="14">
    <source>
        <dbReference type="Proteomes" id="UP001457282"/>
    </source>
</evidence>
<evidence type="ECO:0000256" key="9">
    <source>
        <dbReference type="SAM" id="SignalP"/>
    </source>
</evidence>
<dbReference type="EC" id="3.2.1.23" evidence="3 7"/>
<protein>
    <recommendedName>
        <fullName evidence="3 7">Beta-galactosidase</fullName>
        <ecNumber evidence="3 7">3.2.1.23</ecNumber>
    </recommendedName>
</protein>
<comment type="similarity">
    <text evidence="2 8">Belongs to the glycosyl hydrolase 35 family.</text>
</comment>
<accession>A0AAW1YI74</accession>
<reference evidence="13 14" key="1">
    <citation type="journal article" date="2023" name="G3 (Bethesda)">
        <title>A chromosome-length genome assembly and annotation of blackberry (Rubus argutus, cv. 'Hillquist').</title>
        <authorList>
            <person name="Bruna T."/>
            <person name="Aryal R."/>
            <person name="Dudchenko O."/>
            <person name="Sargent D.J."/>
            <person name="Mead D."/>
            <person name="Buti M."/>
            <person name="Cavallini A."/>
            <person name="Hytonen T."/>
            <person name="Andres J."/>
            <person name="Pham M."/>
            <person name="Weisz D."/>
            <person name="Mascagni F."/>
            <person name="Usai G."/>
            <person name="Natali L."/>
            <person name="Bassil N."/>
            <person name="Fernandez G.E."/>
            <person name="Lomsadze A."/>
            <person name="Armour M."/>
            <person name="Olukolu B."/>
            <person name="Poorten T."/>
            <person name="Britton C."/>
            <person name="Davik J."/>
            <person name="Ashrafi H."/>
            <person name="Aiden E.L."/>
            <person name="Borodovsky M."/>
            <person name="Worthington M."/>
        </authorList>
    </citation>
    <scope>NUCLEOTIDE SEQUENCE [LARGE SCALE GENOMIC DNA]</scope>
    <source>
        <strain evidence="13">PI 553951</strain>
    </source>
</reference>
<feature type="chain" id="PRO_5043452678" description="Beta-galactosidase" evidence="9">
    <location>
        <begin position="27"/>
        <end position="626"/>
    </location>
</feature>
<dbReference type="GO" id="GO:0004565">
    <property type="term" value="F:beta-galactosidase activity"/>
    <property type="evidence" value="ECO:0007669"/>
    <property type="project" value="UniProtKB-EC"/>
</dbReference>
<evidence type="ECO:0000313" key="13">
    <source>
        <dbReference type="EMBL" id="KAK9948131.1"/>
    </source>
</evidence>
<comment type="caution">
    <text evidence="13">The sequence shown here is derived from an EMBL/GenBank/DDBJ whole genome shotgun (WGS) entry which is preliminary data.</text>
</comment>
<evidence type="ECO:0000256" key="1">
    <source>
        <dbReference type="ARBA" id="ARBA00001412"/>
    </source>
</evidence>
<keyword evidence="5 7" id="KW-0378">Hydrolase</keyword>
<comment type="catalytic activity">
    <reaction evidence="1 7">
        <text>Hydrolysis of terminal non-reducing beta-D-galactose residues in beta-D-galactosides.</text>
        <dbReference type="EC" id="3.2.1.23"/>
    </reaction>
</comment>
<dbReference type="Gene3D" id="2.60.120.260">
    <property type="entry name" value="Galactose-binding domain-like"/>
    <property type="match status" value="1"/>
</dbReference>
<dbReference type="Pfam" id="PF21467">
    <property type="entry name" value="BetaGal_gal-bd"/>
    <property type="match status" value="1"/>
</dbReference>
<feature type="domain" description="Glycoside hydrolase 35 catalytic" evidence="10">
    <location>
        <begin position="77"/>
        <end position="144"/>
    </location>
</feature>
<keyword evidence="14" id="KW-1185">Reference proteome</keyword>
<dbReference type="EMBL" id="JBEDUW010000001">
    <property type="protein sequence ID" value="KAK9948131.1"/>
    <property type="molecule type" value="Genomic_DNA"/>
</dbReference>
<dbReference type="Gene3D" id="3.20.20.80">
    <property type="entry name" value="Glycosidases"/>
    <property type="match status" value="3"/>
</dbReference>
<evidence type="ECO:0000256" key="6">
    <source>
        <dbReference type="ARBA" id="ARBA00023295"/>
    </source>
</evidence>